<accession>A0A1H1LBB0</accession>
<keyword evidence="2" id="KW-1133">Transmembrane helix</keyword>
<evidence type="ECO:0000313" key="3">
    <source>
        <dbReference type="EMBL" id="SDR71159.1"/>
    </source>
</evidence>
<feature type="transmembrane region" description="Helical" evidence="2">
    <location>
        <begin position="20"/>
        <end position="45"/>
    </location>
</feature>
<dbReference type="EMBL" id="LT629749">
    <property type="protein sequence ID" value="SDR71159.1"/>
    <property type="molecule type" value="Genomic_DNA"/>
</dbReference>
<feature type="compositionally biased region" description="Polar residues" evidence="1">
    <location>
        <begin position="86"/>
        <end position="100"/>
    </location>
</feature>
<keyword evidence="2" id="KW-0812">Transmembrane</keyword>
<keyword evidence="4" id="KW-1185">Reference proteome</keyword>
<evidence type="ECO:0000313" key="4">
    <source>
        <dbReference type="Proteomes" id="UP000199092"/>
    </source>
</evidence>
<evidence type="ECO:0000256" key="1">
    <source>
        <dbReference type="SAM" id="MobiDB-lite"/>
    </source>
</evidence>
<evidence type="ECO:0008006" key="5">
    <source>
        <dbReference type="Google" id="ProtNLM"/>
    </source>
</evidence>
<gene>
    <name evidence="3" type="ORF">SAMN04488543_0160</name>
</gene>
<sequence length="112" mass="12523">MTPPLLPLEVHGHHGFDGGFSVLPFLGSFFLLLVLLAGLAAFYLWRQGKLTLPTFATRRSPEDAAKQILADRFARGDISTDEFMERSSTLNWTPGSDTTAPRQPRKKRRPGR</sequence>
<dbReference type="AlphaFoldDB" id="A0A1H1LBB0"/>
<keyword evidence="2" id="KW-0472">Membrane</keyword>
<organism evidence="3 4">
    <name type="scientific">Friedmanniella luteola</name>
    <dbReference type="NCBI Taxonomy" id="546871"/>
    <lineage>
        <taxon>Bacteria</taxon>
        <taxon>Bacillati</taxon>
        <taxon>Actinomycetota</taxon>
        <taxon>Actinomycetes</taxon>
        <taxon>Propionibacteriales</taxon>
        <taxon>Nocardioidaceae</taxon>
        <taxon>Friedmanniella</taxon>
    </lineage>
</organism>
<dbReference type="STRING" id="546871.SAMN04488543_0160"/>
<proteinExistence type="predicted"/>
<dbReference type="RefSeq" id="WP_091408786.1">
    <property type="nucleotide sequence ID" value="NZ_LT629749.1"/>
</dbReference>
<dbReference type="Proteomes" id="UP000199092">
    <property type="component" value="Chromosome I"/>
</dbReference>
<feature type="compositionally biased region" description="Basic residues" evidence="1">
    <location>
        <begin position="103"/>
        <end position="112"/>
    </location>
</feature>
<name>A0A1H1LBB0_9ACTN</name>
<reference evidence="3 4" key="1">
    <citation type="submission" date="2016-10" db="EMBL/GenBank/DDBJ databases">
        <authorList>
            <person name="de Groot N.N."/>
        </authorList>
    </citation>
    <scope>NUCLEOTIDE SEQUENCE [LARGE SCALE GENOMIC DNA]</scope>
    <source>
        <strain evidence="3 4">DSM 21741</strain>
    </source>
</reference>
<evidence type="ECO:0000256" key="2">
    <source>
        <dbReference type="SAM" id="Phobius"/>
    </source>
</evidence>
<feature type="region of interest" description="Disordered" evidence="1">
    <location>
        <begin position="85"/>
        <end position="112"/>
    </location>
</feature>
<protein>
    <recommendedName>
        <fullName evidence="5">SHOCT domain-containing protein</fullName>
    </recommendedName>
</protein>